<dbReference type="EMBL" id="FR824212">
    <property type="protein sequence ID" value="CCA22762.1"/>
    <property type="molecule type" value="Genomic_DNA"/>
</dbReference>
<organism evidence="2">
    <name type="scientific">Albugo laibachii Nc14</name>
    <dbReference type="NCBI Taxonomy" id="890382"/>
    <lineage>
        <taxon>Eukaryota</taxon>
        <taxon>Sar</taxon>
        <taxon>Stramenopiles</taxon>
        <taxon>Oomycota</taxon>
        <taxon>Peronosporomycetes</taxon>
        <taxon>Albuginales</taxon>
        <taxon>Albuginaceae</taxon>
        <taxon>Albugo</taxon>
    </lineage>
</organism>
<protein>
    <submittedName>
        <fullName evidence="2">AlNc14C167G7906 protein</fullName>
    </submittedName>
</protein>
<proteinExistence type="predicted"/>
<name>F0WN73_9STRA</name>
<dbReference type="AlphaFoldDB" id="F0WN73"/>
<reference evidence="2" key="2">
    <citation type="submission" date="2011-02" db="EMBL/GenBank/DDBJ databases">
        <authorList>
            <person name="MacLean D."/>
        </authorList>
    </citation>
    <scope>NUCLEOTIDE SEQUENCE</scope>
</reference>
<feature type="region of interest" description="Disordered" evidence="1">
    <location>
        <begin position="1"/>
        <end position="30"/>
    </location>
</feature>
<dbReference type="HOGENOM" id="CLU_1910529_0_0_1"/>
<gene>
    <name evidence="2" type="primary">AlNc14C167G7906</name>
    <name evidence="2" type="ORF">ALNC14_089050</name>
</gene>
<evidence type="ECO:0000256" key="1">
    <source>
        <dbReference type="SAM" id="MobiDB-lite"/>
    </source>
</evidence>
<dbReference type="SUPFAM" id="SSF140996">
    <property type="entry name" value="Hermes dimerisation domain"/>
    <property type="match status" value="1"/>
</dbReference>
<evidence type="ECO:0000313" key="2">
    <source>
        <dbReference type="EMBL" id="CCA22762.1"/>
    </source>
</evidence>
<accession>F0WN73</accession>
<reference evidence="2" key="1">
    <citation type="journal article" date="2011" name="PLoS Biol.">
        <title>Gene gain and loss during evolution of obligate parasitism in the white rust pathogen of Arabidopsis thaliana.</title>
        <authorList>
            <person name="Kemen E."/>
            <person name="Gardiner A."/>
            <person name="Schultz-Larsen T."/>
            <person name="Kemen A.C."/>
            <person name="Balmuth A.L."/>
            <person name="Robert-Seilaniantz A."/>
            <person name="Bailey K."/>
            <person name="Holub E."/>
            <person name="Studholme D.J."/>
            <person name="Maclean D."/>
            <person name="Jones J.D."/>
        </authorList>
    </citation>
    <scope>NUCLEOTIDE SEQUENCE</scope>
</reference>
<sequence>MLASKQKFTLGEDPLSRKKNGGVQSENLYPTSGSKFATSTTLRSHFDVLKLTAAEQEKNDALLTNAIIDGGIPFSFIENIFFRRFMKSVRPAYSLPSKWKMINKLIPQQAAHCSIQMLEELEGQNDLNLSLDG</sequence>